<evidence type="ECO:0000256" key="5">
    <source>
        <dbReference type="ARBA" id="ARBA00023136"/>
    </source>
</evidence>
<evidence type="ECO:0000256" key="2">
    <source>
        <dbReference type="ARBA" id="ARBA00008444"/>
    </source>
</evidence>
<evidence type="ECO:0000256" key="4">
    <source>
        <dbReference type="ARBA" id="ARBA00022989"/>
    </source>
</evidence>
<evidence type="ECO:0000256" key="3">
    <source>
        <dbReference type="ARBA" id="ARBA00022692"/>
    </source>
</evidence>
<evidence type="ECO:0000256" key="7">
    <source>
        <dbReference type="ARBA" id="ARBA00041344"/>
    </source>
</evidence>
<organism evidence="10 11">
    <name type="scientific">Aplysia californica</name>
    <name type="common">California sea hare</name>
    <dbReference type="NCBI Taxonomy" id="6500"/>
    <lineage>
        <taxon>Eukaryota</taxon>
        <taxon>Metazoa</taxon>
        <taxon>Spiralia</taxon>
        <taxon>Lophotrochozoa</taxon>
        <taxon>Mollusca</taxon>
        <taxon>Gastropoda</taxon>
        <taxon>Heterobranchia</taxon>
        <taxon>Euthyneura</taxon>
        <taxon>Tectipleura</taxon>
        <taxon>Aplysiida</taxon>
        <taxon>Aplysioidea</taxon>
        <taxon>Aplysiidae</taxon>
        <taxon>Aplysia</taxon>
    </lineage>
</organism>
<keyword evidence="4 9" id="KW-1133">Transmembrane helix</keyword>
<keyword evidence="3 9" id="KW-0812">Transmembrane</keyword>
<gene>
    <name evidence="11" type="primary">LOC101851751</name>
</gene>
<dbReference type="PANTHER" id="PTHR13002">
    <property type="entry name" value="C3ORF1 PROTEIN-RELATED"/>
    <property type="match status" value="1"/>
</dbReference>
<feature type="transmembrane region" description="Helical" evidence="9">
    <location>
        <begin position="243"/>
        <end position="265"/>
    </location>
</feature>
<feature type="transmembrane region" description="Helical" evidence="9">
    <location>
        <begin position="277"/>
        <end position="295"/>
    </location>
</feature>
<evidence type="ECO:0000256" key="9">
    <source>
        <dbReference type="SAM" id="Phobius"/>
    </source>
</evidence>
<keyword evidence="10" id="KW-1185">Reference proteome</keyword>
<feature type="compositionally biased region" description="Basic and acidic residues" evidence="8">
    <location>
        <begin position="135"/>
        <end position="149"/>
    </location>
</feature>
<sequence length="368" mass="41511">MELFRNFVVKLLRKIARLPLCYWDQVRAFVLFSWTENSDVNMEEIAGCQLYWNAARFELNTAAPTINSGCGKSKLLANYEPHTLTHCELRADQVSGRTSPSFSWLLKLFSFQKLNAEEKTVEEPVSTQANSNHSLAERKENEQVEEHVPSPELEALARAYVQRETGMERVHMIFQKDHKGNSSPEMDYIKLALVQTLIITFFMKYVPAWNIARREFIRQNQATVFRTRIEAVRRMQDHVSFTAAIQGGAFSAKVTTFSAAFLVLSQMIASYRNKTSVLEYTAAAGIAGGFARIHLGFRGMIVGSALGATLGSLLGGFALLTMKAYGFTQEERHLATIMSKLEVEKSIVGDPEFQKKVKELMEENDLVS</sequence>
<comment type="similarity">
    <text evidence="2">Belongs to the Tim17/Tim22/Tim23 family.</text>
</comment>
<evidence type="ECO:0000313" key="11">
    <source>
        <dbReference type="RefSeq" id="XP_005103077.2"/>
    </source>
</evidence>
<feature type="transmembrane region" description="Helical" evidence="9">
    <location>
        <begin position="301"/>
        <end position="322"/>
    </location>
</feature>
<evidence type="ECO:0000313" key="10">
    <source>
        <dbReference type="Proteomes" id="UP000694888"/>
    </source>
</evidence>
<dbReference type="GeneID" id="101851751"/>
<protein>
    <recommendedName>
        <fullName evidence="6">Complex I assembly factor TIMMDC1, mitochondrial</fullName>
    </recommendedName>
    <alternativeName>
        <fullName evidence="7">Translocase of inner mitochondrial membrane domain-containing protein 1</fullName>
    </alternativeName>
</protein>
<feature type="region of interest" description="Disordered" evidence="8">
    <location>
        <begin position="120"/>
        <end position="149"/>
    </location>
</feature>
<comment type="subcellular location">
    <subcellularLocation>
        <location evidence="1">Membrane</location>
        <topology evidence="1">Multi-pass membrane protein</topology>
    </subcellularLocation>
</comment>
<dbReference type="RefSeq" id="XP_005103077.2">
    <property type="nucleotide sequence ID" value="XM_005103020.3"/>
</dbReference>
<evidence type="ECO:0000256" key="8">
    <source>
        <dbReference type="SAM" id="MobiDB-lite"/>
    </source>
</evidence>
<name>A0ABM0JWD1_APLCA</name>
<accession>A0ABM0JWD1</accession>
<proteinExistence type="inferred from homology"/>
<dbReference type="InterPro" id="IPR055299">
    <property type="entry name" value="TIMMDC1"/>
</dbReference>
<feature type="compositionally biased region" description="Polar residues" evidence="8">
    <location>
        <begin position="125"/>
        <end position="134"/>
    </location>
</feature>
<dbReference type="Proteomes" id="UP000694888">
    <property type="component" value="Unplaced"/>
</dbReference>
<evidence type="ECO:0000256" key="1">
    <source>
        <dbReference type="ARBA" id="ARBA00004141"/>
    </source>
</evidence>
<keyword evidence="5 9" id="KW-0472">Membrane</keyword>
<reference evidence="11" key="1">
    <citation type="submission" date="2025-08" db="UniProtKB">
        <authorList>
            <consortium name="RefSeq"/>
        </authorList>
    </citation>
    <scope>IDENTIFICATION</scope>
</reference>
<dbReference type="PANTHER" id="PTHR13002:SF1">
    <property type="entry name" value="COMPLEX I ASSEMBLY FACTOR TIMMDC1, MITOCHONDRIAL"/>
    <property type="match status" value="1"/>
</dbReference>
<evidence type="ECO:0000256" key="6">
    <source>
        <dbReference type="ARBA" id="ARBA00040778"/>
    </source>
</evidence>